<sequence>MAKSIFVNLPVRDLARSRDFFSKLGFSFNEQFSSEEAASLVIDGENGIYAMLLVESYFQSFTGRDIPDTSKSCEAITCLGLDSRQEVDDIADRALAAGGQGPTEAKDHGFMYGRHFDDPDGHRWELVWMNPEGQG</sequence>
<dbReference type="InterPro" id="IPR004360">
    <property type="entry name" value="Glyas_Fos-R_dOase_dom"/>
</dbReference>
<dbReference type="SUPFAM" id="SSF54593">
    <property type="entry name" value="Glyoxalase/Bleomycin resistance protein/Dihydroxybiphenyl dioxygenase"/>
    <property type="match status" value="1"/>
</dbReference>
<proteinExistence type="predicted"/>
<dbReference type="InterPro" id="IPR037523">
    <property type="entry name" value="VOC_core"/>
</dbReference>
<dbReference type="PANTHER" id="PTHR36503:SF2">
    <property type="entry name" value="BLR2408 PROTEIN"/>
    <property type="match status" value="1"/>
</dbReference>
<organism evidence="2 3">
    <name type="scientific">Streptomyces oceani</name>
    <dbReference type="NCBI Taxonomy" id="1075402"/>
    <lineage>
        <taxon>Bacteria</taxon>
        <taxon>Bacillati</taxon>
        <taxon>Actinomycetota</taxon>
        <taxon>Actinomycetes</taxon>
        <taxon>Kitasatosporales</taxon>
        <taxon>Streptomycetaceae</taxon>
        <taxon>Streptomyces</taxon>
    </lineage>
</organism>
<keyword evidence="3" id="KW-1185">Reference proteome</keyword>
<accession>A0A1E7KKU7</accession>
<reference evidence="2 3" key="1">
    <citation type="journal article" date="2016" name="Front. Microbiol.">
        <title>Comparative Genomics Analysis of Streptomyces Species Reveals Their Adaptation to the Marine Environment and Their Diversity at the Genomic Level.</title>
        <authorList>
            <person name="Tian X."/>
            <person name="Zhang Z."/>
            <person name="Yang T."/>
            <person name="Chen M."/>
            <person name="Li J."/>
            <person name="Chen F."/>
            <person name="Yang J."/>
            <person name="Li W."/>
            <person name="Zhang B."/>
            <person name="Zhang Z."/>
            <person name="Wu J."/>
            <person name="Zhang C."/>
            <person name="Long L."/>
            <person name="Xiao J."/>
        </authorList>
    </citation>
    <scope>NUCLEOTIDE SEQUENCE [LARGE SCALE GENOMIC DNA]</scope>
    <source>
        <strain evidence="2 3">SCSIO 02100</strain>
    </source>
</reference>
<dbReference type="STRING" id="1075402.AN216_06220"/>
<evidence type="ECO:0000313" key="2">
    <source>
        <dbReference type="EMBL" id="OEV04510.1"/>
    </source>
</evidence>
<evidence type="ECO:0000313" key="3">
    <source>
        <dbReference type="Proteomes" id="UP000176101"/>
    </source>
</evidence>
<protein>
    <recommendedName>
        <fullName evidence="1">VOC domain-containing protein</fullName>
    </recommendedName>
</protein>
<dbReference type="InterPro" id="IPR029068">
    <property type="entry name" value="Glyas_Bleomycin-R_OHBP_Dase"/>
</dbReference>
<dbReference type="Gene3D" id="3.10.180.10">
    <property type="entry name" value="2,3-Dihydroxybiphenyl 1,2-Dioxygenase, domain 1"/>
    <property type="match status" value="1"/>
</dbReference>
<dbReference type="Pfam" id="PF00903">
    <property type="entry name" value="Glyoxalase"/>
    <property type="match status" value="1"/>
</dbReference>
<feature type="domain" description="VOC" evidence="1">
    <location>
        <begin position="3"/>
        <end position="129"/>
    </location>
</feature>
<gene>
    <name evidence="2" type="ORF">AN216_06220</name>
</gene>
<dbReference type="EMBL" id="LJGU01000113">
    <property type="protein sequence ID" value="OEV04510.1"/>
    <property type="molecule type" value="Genomic_DNA"/>
</dbReference>
<dbReference type="Proteomes" id="UP000176101">
    <property type="component" value="Unassembled WGS sequence"/>
</dbReference>
<dbReference type="PANTHER" id="PTHR36503">
    <property type="entry name" value="BLR2520 PROTEIN"/>
    <property type="match status" value="1"/>
</dbReference>
<dbReference type="RefSeq" id="WP_070195581.1">
    <property type="nucleotide sequence ID" value="NZ_LJGU01000113.1"/>
</dbReference>
<evidence type="ECO:0000259" key="1">
    <source>
        <dbReference type="PROSITE" id="PS51819"/>
    </source>
</evidence>
<name>A0A1E7KKU7_9ACTN</name>
<dbReference type="OrthoDB" id="4265398at2"/>
<dbReference type="AlphaFoldDB" id="A0A1E7KKU7"/>
<dbReference type="PROSITE" id="PS51819">
    <property type="entry name" value="VOC"/>
    <property type="match status" value="1"/>
</dbReference>
<comment type="caution">
    <text evidence="2">The sequence shown here is derived from an EMBL/GenBank/DDBJ whole genome shotgun (WGS) entry which is preliminary data.</text>
</comment>